<dbReference type="PANTHER" id="PTHR30474">
    <property type="entry name" value="CELL CYCLE PROTEIN"/>
    <property type="match status" value="1"/>
</dbReference>
<sequence length="405" mass="44003">MSWFSDSLKAFFRKGDLVLLGLCLAANGFGLVLVFSATRYLSTNTNPNRSIIIQSVCMLLGILVYIAMSSVDVELFTEKSWKFLLIFNVLFNLSVRVPGLGVDNNSGNLSWIHIPGFPMDIQPAEIVKLTFIFLLAYQCAKLQEPDISRPSSVLSIAGHTMLMVGIIAVASGDFGMALIYFFIFVVMAWSAGVKKRWFVLAIILAALAIGGVVALLILKPELQDIYFIRRVKVVIDHLTGNQETLFEQTQGIGMQQTRSILAIGSGGLTGMGFLQGLQTQSSSNWALNARSTDEIFAVCGEEFGLIGCLILLGLLAGIILRCIWVARRACSIQSGLLVMGVAGMLLAQVCINVAMCLYVFPVVGITLPFISYGGSSLITMYAAVGVVSSVKMRSLPSWLRDRSNL</sequence>
<feature type="transmembrane region" description="Helical" evidence="6">
    <location>
        <begin position="336"/>
        <end position="363"/>
    </location>
</feature>
<evidence type="ECO:0000256" key="4">
    <source>
        <dbReference type="ARBA" id="ARBA00022989"/>
    </source>
</evidence>
<evidence type="ECO:0000256" key="3">
    <source>
        <dbReference type="ARBA" id="ARBA00022960"/>
    </source>
</evidence>
<feature type="transmembrane region" description="Helical" evidence="6">
    <location>
        <begin position="197"/>
        <end position="218"/>
    </location>
</feature>
<keyword evidence="4 6" id="KW-1133">Transmembrane helix</keyword>
<dbReference type="GO" id="GO:0008360">
    <property type="term" value="P:regulation of cell shape"/>
    <property type="evidence" value="ECO:0007669"/>
    <property type="project" value="UniProtKB-KW"/>
</dbReference>
<dbReference type="GO" id="GO:0015648">
    <property type="term" value="F:lipid-linked peptidoglycan transporter activity"/>
    <property type="evidence" value="ECO:0007669"/>
    <property type="project" value="TreeGrafter"/>
</dbReference>
<dbReference type="Proteomes" id="UP000824192">
    <property type="component" value="Unassembled WGS sequence"/>
</dbReference>
<dbReference type="EMBL" id="DXGA01000115">
    <property type="protein sequence ID" value="HIW94026.1"/>
    <property type="molecule type" value="Genomic_DNA"/>
</dbReference>
<dbReference type="InterPro" id="IPR001182">
    <property type="entry name" value="FtsW/RodA"/>
</dbReference>
<evidence type="ECO:0000256" key="1">
    <source>
        <dbReference type="ARBA" id="ARBA00004141"/>
    </source>
</evidence>
<keyword evidence="2 6" id="KW-0812">Transmembrane</keyword>
<organism evidence="7 8">
    <name type="scientific">Candidatus Flavonifractor merdipullorum</name>
    <dbReference type="NCBI Taxonomy" id="2838590"/>
    <lineage>
        <taxon>Bacteria</taxon>
        <taxon>Bacillati</taxon>
        <taxon>Bacillota</taxon>
        <taxon>Clostridia</taxon>
        <taxon>Eubacteriales</taxon>
        <taxon>Oscillospiraceae</taxon>
        <taxon>Flavonifractor</taxon>
    </lineage>
</organism>
<reference evidence="7" key="2">
    <citation type="submission" date="2021-04" db="EMBL/GenBank/DDBJ databases">
        <authorList>
            <person name="Gilroy R."/>
        </authorList>
    </citation>
    <scope>NUCLEOTIDE SEQUENCE</scope>
    <source>
        <strain evidence="7">ChiGjej6B6-1540</strain>
    </source>
</reference>
<gene>
    <name evidence="7" type="ORF">H9868_05745</name>
</gene>
<feature type="transmembrane region" description="Helical" evidence="6">
    <location>
        <begin position="50"/>
        <end position="71"/>
    </location>
</feature>
<name>A0A9D1RT83_9FIRM</name>
<evidence type="ECO:0000313" key="7">
    <source>
        <dbReference type="EMBL" id="HIW94026.1"/>
    </source>
</evidence>
<dbReference type="AlphaFoldDB" id="A0A9D1RT83"/>
<feature type="transmembrane region" description="Helical" evidence="6">
    <location>
        <begin position="303"/>
        <end position="324"/>
    </location>
</feature>
<feature type="transmembrane region" description="Helical" evidence="6">
    <location>
        <begin position="369"/>
        <end position="390"/>
    </location>
</feature>
<feature type="transmembrane region" description="Helical" evidence="6">
    <location>
        <begin position="17"/>
        <end position="38"/>
    </location>
</feature>
<evidence type="ECO:0000256" key="2">
    <source>
        <dbReference type="ARBA" id="ARBA00022692"/>
    </source>
</evidence>
<dbReference type="GO" id="GO:0051301">
    <property type="term" value="P:cell division"/>
    <property type="evidence" value="ECO:0007669"/>
    <property type="project" value="InterPro"/>
</dbReference>
<dbReference type="GO" id="GO:0032153">
    <property type="term" value="C:cell division site"/>
    <property type="evidence" value="ECO:0007669"/>
    <property type="project" value="TreeGrafter"/>
</dbReference>
<evidence type="ECO:0000313" key="8">
    <source>
        <dbReference type="Proteomes" id="UP000824192"/>
    </source>
</evidence>
<proteinExistence type="predicted"/>
<accession>A0A9D1RT83</accession>
<keyword evidence="3" id="KW-0133">Cell shape</keyword>
<reference evidence="7" key="1">
    <citation type="journal article" date="2021" name="PeerJ">
        <title>Extensive microbial diversity within the chicken gut microbiome revealed by metagenomics and culture.</title>
        <authorList>
            <person name="Gilroy R."/>
            <person name="Ravi A."/>
            <person name="Getino M."/>
            <person name="Pursley I."/>
            <person name="Horton D.L."/>
            <person name="Alikhan N.F."/>
            <person name="Baker D."/>
            <person name="Gharbi K."/>
            <person name="Hall N."/>
            <person name="Watson M."/>
            <person name="Adriaenssens E.M."/>
            <person name="Foster-Nyarko E."/>
            <person name="Jarju S."/>
            <person name="Secka A."/>
            <person name="Antonio M."/>
            <person name="Oren A."/>
            <person name="Chaudhuri R.R."/>
            <person name="La Ragione R."/>
            <person name="Hildebrand F."/>
            <person name="Pallen M.J."/>
        </authorList>
    </citation>
    <scope>NUCLEOTIDE SEQUENCE</scope>
    <source>
        <strain evidence="7">ChiGjej6B6-1540</strain>
    </source>
</reference>
<keyword evidence="5 6" id="KW-0472">Membrane</keyword>
<evidence type="ECO:0000256" key="6">
    <source>
        <dbReference type="SAM" id="Phobius"/>
    </source>
</evidence>
<comment type="subcellular location">
    <subcellularLocation>
        <location evidence="1">Membrane</location>
        <topology evidence="1">Multi-pass membrane protein</topology>
    </subcellularLocation>
</comment>
<dbReference type="Pfam" id="PF01098">
    <property type="entry name" value="FTSW_RODA_SPOVE"/>
    <property type="match status" value="1"/>
</dbReference>
<feature type="transmembrane region" description="Helical" evidence="6">
    <location>
        <begin position="161"/>
        <end position="191"/>
    </location>
</feature>
<protein>
    <submittedName>
        <fullName evidence="7">FtsW/RodA/SpoVE family cell cycle protein</fullName>
    </submittedName>
</protein>
<dbReference type="GO" id="GO:0005886">
    <property type="term" value="C:plasma membrane"/>
    <property type="evidence" value="ECO:0007669"/>
    <property type="project" value="TreeGrafter"/>
</dbReference>
<evidence type="ECO:0000256" key="5">
    <source>
        <dbReference type="ARBA" id="ARBA00023136"/>
    </source>
</evidence>
<comment type="caution">
    <text evidence="7">The sequence shown here is derived from an EMBL/GenBank/DDBJ whole genome shotgun (WGS) entry which is preliminary data.</text>
</comment>